<dbReference type="Gene3D" id="3.40.33.10">
    <property type="entry name" value="CAP"/>
    <property type="match status" value="1"/>
</dbReference>
<protein>
    <recommendedName>
        <fullName evidence="2">SCP domain-containing protein</fullName>
    </recommendedName>
</protein>
<sequence length="282" mass="29234">MRSSLLLLSGAAATLASPLRAREVDVVVEVVTQTTVVDVQYTVTDVVAAPAATPTSTEVAVAPVVTVTVAPSSTEEAGNVNVIAAPTTSSSSVVVVAATTSASSAATSPTDFAGIAVYQHNIHRANSSAPDVTYNDTAAGYAATLAARCVFEHDVTIGVTDGQAYGQNIAYIAGSDLTTDINTFLASSITNSWFDNEIELYPGYGSEPDMTLFDSWGHYSQVVWKGSNSIGCAVQACEAGTLDADYPGFFSVCNYWPAGNVETEYADNVLAPLGQANVYISS</sequence>
<dbReference type="OrthoDB" id="337038at2759"/>
<dbReference type="InterPro" id="IPR035940">
    <property type="entry name" value="CAP_sf"/>
</dbReference>
<proteinExistence type="predicted"/>
<reference evidence="3" key="1">
    <citation type="journal article" date="2020" name="Phytopathology">
        <title>Genome sequence of the chestnut blight fungus Cryphonectria parasitica EP155: A fundamental resource for an archetypical invasive plant pathogen.</title>
        <authorList>
            <person name="Crouch J.A."/>
            <person name="Dawe A."/>
            <person name="Aerts A."/>
            <person name="Barry K."/>
            <person name="Churchill A.C.L."/>
            <person name="Grimwood J."/>
            <person name="Hillman B."/>
            <person name="Milgroom M.G."/>
            <person name="Pangilinan J."/>
            <person name="Smith M."/>
            <person name="Salamov A."/>
            <person name="Schmutz J."/>
            <person name="Yadav J."/>
            <person name="Grigoriev I.V."/>
            <person name="Nuss D."/>
        </authorList>
    </citation>
    <scope>NUCLEOTIDE SEQUENCE</scope>
    <source>
        <strain evidence="3">EP155</strain>
    </source>
</reference>
<feature type="signal peptide" evidence="1">
    <location>
        <begin position="1"/>
        <end position="21"/>
    </location>
</feature>
<dbReference type="EMBL" id="MU032345">
    <property type="protein sequence ID" value="KAF3768874.1"/>
    <property type="molecule type" value="Genomic_DNA"/>
</dbReference>
<feature type="chain" id="PRO_5040315129" description="SCP domain-containing protein" evidence="1">
    <location>
        <begin position="22"/>
        <end position="282"/>
    </location>
</feature>
<dbReference type="InterPro" id="IPR001283">
    <property type="entry name" value="CRISP-related"/>
</dbReference>
<dbReference type="AlphaFoldDB" id="A0A9P5CRS4"/>
<keyword evidence="1" id="KW-0732">Signal</keyword>
<dbReference type="InterPro" id="IPR018244">
    <property type="entry name" value="Allrgn_V5/Tpx1_CS"/>
</dbReference>
<dbReference type="GeneID" id="63840196"/>
<dbReference type="SMART" id="SM00198">
    <property type="entry name" value="SCP"/>
    <property type="match status" value="1"/>
</dbReference>
<dbReference type="RefSeq" id="XP_040779835.1">
    <property type="nucleotide sequence ID" value="XM_040923067.1"/>
</dbReference>
<comment type="caution">
    <text evidence="3">The sequence shown here is derived from an EMBL/GenBank/DDBJ whole genome shotgun (WGS) entry which is preliminary data.</text>
</comment>
<gene>
    <name evidence="3" type="ORF">M406DRAFT_355061</name>
</gene>
<evidence type="ECO:0000256" key="1">
    <source>
        <dbReference type="SAM" id="SignalP"/>
    </source>
</evidence>
<dbReference type="InterPro" id="IPR014044">
    <property type="entry name" value="CAP_dom"/>
</dbReference>
<dbReference type="Proteomes" id="UP000803844">
    <property type="component" value="Unassembled WGS sequence"/>
</dbReference>
<accession>A0A9P5CRS4</accession>
<dbReference type="SUPFAM" id="SSF55797">
    <property type="entry name" value="PR-1-like"/>
    <property type="match status" value="1"/>
</dbReference>
<dbReference type="PRINTS" id="PR00837">
    <property type="entry name" value="V5TPXLIKE"/>
</dbReference>
<feature type="domain" description="SCP" evidence="2">
    <location>
        <begin position="111"/>
        <end position="263"/>
    </location>
</feature>
<dbReference type="GO" id="GO:0005576">
    <property type="term" value="C:extracellular region"/>
    <property type="evidence" value="ECO:0007669"/>
    <property type="project" value="InterPro"/>
</dbReference>
<dbReference type="PANTHER" id="PTHR10334">
    <property type="entry name" value="CYSTEINE-RICH SECRETORY PROTEIN-RELATED"/>
    <property type="match status" value="1"/>
</dbReference>
<organism evidence="3 4">
    <name type="scientific">Cryphonectria parasitica (strain ATCC 38755 / EP155)</name>
    <dbReference type="NCBI Taxonomy" id="660469"/>
    <lineage>
        <taxon>Eukaryota</taxon>
        <taxon>Fungi</taxon>
        <taxon>Dikarya</taxon>
        <taxon>Ascomycota</taxon>
        <taxon>Pezizomycotina</taxon>
        <taxon>Sordariomycetes</taxon>
        <taxon>Sordariomycetidae</taxon>
        <taxon>Diaporthales</taxon>
        <taxon>Cryphonectriaceae</taxon>
        <taxon>Cryphonectria-Endothia species complex</taxon>
        <taxon>Cryphonectria</taxon>
    </lineage>
</organism>
<evidence type="ECO:0000259" key="2">
    <source>
        <dbReference type="SMART" id="SM00198"/>
    </source>
</evidence>
<dbReference type="CDD" id="cd05380">
    <property type="entry name" value="CAP_euk"/>
    <property type="match status" value="1"/>
</dbReference>
<name>A0A9P5CRS4_CRYP1</name>
<dbReference type="PROSITE" id="PS01009">
    <property type="entry name" value="CRISP_1"/>
    <property type="match status" value="1"/>
</dbReference>
<keyword evidence="4" id="KW-1185">Reference proteome</keyword>
<dbReference type="Pfam" id="PF00188">
    <property type="entry name" value="CAP"/>
    <property type="match status" value="1"/>
</dbReference>
<evidence type="ECO:0000313" key="4">
    <source>
        <dbReference type="Proteomes" id="UP000803844"/>
    </source>
</evidence>
<evidence type="ECO:0000313" key="3">
    <source>
        <dbReference type="EMBL" id="KAF3768874.1"/>
    </source>
</evidence>